<feature type="domain" description="Radical SAM core" evidence="9">
    <location>
        <begin position="106"/>
        <end position="335"/>
    </location>
</feature>
<dbReference type="NCBIfam" id="TIGR00089">
    <property type="entry name" value="MiaB/RimO family radical SAM methylthiotransferase"/>
    <property type="match status" value="1"/>
</dbReference>
<dbReference type="AlphaFoldDB" id="A0A2M6XD75"/>
<dbReference type="InterPro" id="IPR007197">
    <property type="entry name" value="rSAM"/>
</dbReference>
<keyword evidence="2" id="KW-0004">4Fe-4S</keyword>
<gene>
    <name evidence="10" type="ORF">COT44_02435</name>
</gene>
<evidence type="ECO:0000256" key="5">
    <source>
        <dbReference type="ARBA" id="ARBA00022723"/>
    </source>
</evidence>
<dbReference type="Gene3D" id="3.40.50.12160">
    <property type="entry name" value="Methylthiotransferase, N-terminal domain"/>
    <property type="match status" value="1"/>
</dbReference>
<dbReference type="InterPro" id="IPR005839">
    <property type="entry name" value="Methylthiotransferase"/>
</dbReference>
<evidence type="ECO:0000259" key="8">
    <source>
        <dbReference type="PROSITE" id="PS51449"/>
    </source>
</evidence>
<dbReference type="InterPro" id="IPR013848">
    <property type="entry name" value="Methylthiotransferase_N"/>
</dbReference>
<keyword evidence="6" id="KW-0408">Iron</keyword>
<protein>
    <submittedName>
        <fullName evidence="10">Uncharacterized protein</fullName>
    </submittedName>
</protein>
<name>A0A2M6XD75_9BACT</name>
<dbReference type="InterPro" id="IPR038135">
    <property type="entry name" value="Methylthiotransferase_N_sf"/>
</dbReference>
<dbReference type="Proteomes" id="UP000228996">
    <property type="component" value="Unassembled WGS sequence"/>
</dbReference>
<feature type="domain" description="MTTase N-terminal" evidence="8">
    <location>
        <begin position="3"/>
        <end position="111"/>
    </location>
</feature>
<dbReference type="InterPro" id="IPR023404">
    <property type="entry name" value="rSAM_horseshoe"/>
</dbReference>
<dbReference type="PROSITE" id="PS51918">
    <property type="entry name" value="RADICAL_SAM"/>
    <property type="match status" value="1"/>
</dbReference>
<evidence type="ECO:0000256" key="7">
    <source>
        <dbReference type="ARBA" id="ARBA00023014"/>
    </source>
</evidence>
<dbReference type="PANTHER" id="PTHR11918">
    <property type="entry name" value="RADICAL SAM PROTEINS"/>
    <property type="match status" value="1"/>
</dbReference>
<keyword evidence="3" id="KW-0808">Transferase</keyword>
<dbReference type="PROSITE" id="PS51449">
    <property type="entry name" value="MTTASE_N"/>
    <property type="match status" value="1"/>
</dbReference>
<dbReference type="InterPro" id="IPR058240">
    <property type="entry name" value="rSAM_sf"/>
</dbReference>
<comment type="caution">
    <text evidence="10">The sequence shown here is derived from an EMBL/GenBank/DDBJ whole genome shotgun (WGS) entry which is preliminary data.</text>
</comment>
<accession>A0A2M6XD75</accession>
<dbReference type="SFLD" id="SFLDG01082">
    <property type="entry name" value="B12-binding_domain_containing"/>
    <property type="match status" value="1"/>
</dbReference>
<dbReference type="GO" id="GO:0046872">
    <property type="term" value="F:metal ion binding"/>
    <property type="evidence" value="ECO:0007669"/>
    <property type="project" value="UniProtKB-KW"/>
</dbReference>
<dbReference type="SMART" id="SM00729">
    <property type="entry name" value="Elp3"/>
    <property type="match status" value="1"/>
</dbReference>
<dbReference type="GO" id="GO:0035598">
    <property type="term" value="F:tRNA (N(6)-L-threonylcarbamoyladenosine(37)-C(2))-methylthiotransferase activity"/>
    <property type="evidence" value="ECO:0007669"/>
    <property type="project" value="TreeGrafter"/>
</dbReference>
<evidence type="ECO:0000256" key="2">
    <source>
        <dbReference type="ARBA" id="ARBA00022485"/>
    </source>
</evidence>
<dbReference type="EMBL" id="PEYO01000013">
    <property type="protein sequence ID" value="PIU03628.1"/>
    <property type="molecule type" value="Genomic_DNA"/>
</dbReference>
<evidence type="ECO:0000256" key="6">
    <source>
        <dbReference type="ARBA" id="ARBA00023004"/>
    </source>
</evidence>
<evidence type="ECO:0000259" key="9">
    <source>
        <dbReference type="PROSITE" id="PS51918"/>
    </source>
</evidence>
<dbReference type="InterPro" id="IPR020612">
    <property type="entry name" value="Methylthiotransferase_CS"/>
</dbReference>
<proteinExistence type="predicted"/>
<keyword evidence="7" id="KW-0411">Iron-sulfur</keyword>
<sequence>MSKSFFVYNFGCRVNMAETLEIRSEMLEAGYEESEDQPDIILINSCAVTQKAEKEVLQFIRSKRKEFPKAKIIVTGCAAVKWEGRKVPINIEKIGKKKIDSGKNIYEESGRTLIKIQDGCDQFCSYCIVPYLRGKPKSKKIKEIIREIRNIEVIREIILTAINTDLFGSDNGENLTDLIKKILDETEIERLSFGSINQNSINDDLVKVFQSPRIVKYFHIPIQSGSDKILELMNRNYKVEEIRGKLEEVKKLDPLTFIGTDIIVGFPGETEENFQETYKFLEQSSISRFHIFRFSKREGTLGWNLENKLGAVPESVKKSRSKELEDLGKRKYQIFLEKHIGKTFKALFLVKKEGKYQEVLLENNVPAWIETQKDFKGQIIEVSIENLRNRRLFGQVPS</sequence>
<evidence type="ECO:0000256" key="3">
    <source>
        <dbReference type="ARBA" id="ARBA00022679"/>
    </source>
</evidence>
<dbReference type="GO" id="GO:0051539">
    <property type="term" value="F:4 iron, 4 sulfur cluster binding"/>
    <property type="evidence" value="ECO:0007669"/>
    <property type="project" value="UniProtKB-KW"/>
</dbReference>
<dbReference type="CDD" id="cd01335">
    <property type="entry name" value="Radical_SAM"/>
    <property type="match status" value="1"/>
</dbReference>
<dbReference type="PROSITE" id="PS01278">
    <property type="entry name" value="MTTASE_RADICAL"/>
    <property type="match status" value="1"/>
</dbReference>
<evidence type="ECO:0000256" key="4">
    <source>
        <dbReference type="ARBA" id="ARBA00022691"/>
    </source>
</evidence>
<dbReference type="Gene3D" id="3.80.30.20">
    <property type="entry name" value="tm_1862 like domain"/>
    <property type="match status" value="1"/>
</dbReference>
<dbReference type="Pfam" id="PF04055">
    <property type="entry name" value="Radical_SAM"/>
    <property type="match status" value="1"/>
</dbReference>
<evidence type="ECO:0000313" key="10">
    <source>
        <dbReference type="EMBL" id="PIU03628.1"/>
    </source>
</evidence>
<evidence type="ECO:0000313" key="11">
    <source>
        <dbReference type="Proteomes" id="UP000228996"/>
    </source>
</evidence>
<reference evidence="11" key="1">
    <citation type="submission" date="2017-09" db="EMBL/GenBank/DDBJ databases">
        <title>Depth-based differentiation of microbial function through sediment-hosted aquifers and enrichment of novel symbionts in the deep terrestrial subsurface.</title>
        <authorList>
            <person name="Probst A.J."/>
            <person name="Ladd B."/>
            <person name="Jarett J.K."/>
            <person name="Geller-Mcgrath D.E."/>
            <person name="Sieber C.M.K."/>
            <person name="Emerson J.B."/>
            <person name="Anantharaman K."/>
            <person name="Thomas B.C."/>
            <person name="Malmstrom R."/>
            <person name="Stieglmeier M."/>
            <person name="Klingl A."/>
            <person name="Woyke T."/>
            <person name="Ryan C.M."/>
            <person name="Banfield J.F."/>
        </authorList>
    </citation>
    <scope>NUCLEOTIDE SEQUENCE [LARGE SCALE GENOMIC DNA]</scope>
</reference>
<dbReference type="SUPFAM" id="SSF102114">
    <property type="entry name" value="Radical SAM enzymes"/>
    <property type="match status" value="1"/>
</dbReference>
<keyword evidence="4" id="KW-0949">S-adenosyl-L-methionine</keyword>
<dbReference type="SFLD" id="SFLDS00029">
    <property type="entry name" value="Radical_SAM"/>
    <property type="match status" value="1"/>
</dbReference>
<organism evidence="10 11">
    <name type="scientific">Candidatus Shapirobacteria bacterium CG08_land_8_20_14_0_20_39_18</name>
    <dbReference type="NCBI Taxonomy" id="1974883"/>
    <lineage>
        <taxon>Bacteria</taxon>
        <taxon>Candidatus Shapironibacteriota</taxon>
    </lineage>
</organism>
<dbReference type="Pfam" id="PF00919">
    <property type="entry name" value="UPF0004"/>
    <property type="match status" value="1"/>
</dbReference>
<comment type="cofactor">
    <cofactor evidence="1">
        <name>[4Fe-4S] cluster</name>
        <dbReference type="ChEBI" id="CHEBI:49883"/>
    </cofactor>
</comment>
<dbReference type="InterPro" id="IPR006638">
    <property type="entry name" value="Elp3/MiaA/NifB-like_rSAM"/>
</dbReference>
<dbReference type="PANTHER" id="PTHR11918:SF45">
    <property type="entry name" value="THREONYLCARBAMOYLADENOSINE TRNA METHYLTHIOTRANSFERASE"/>
    <property type="match status" value="1"/>
</dbReference>
<keyword evidence="5" id="KW-0479">Metal-binding</keyword>
<evidence type="ECO:0000256" key="1">
    <source>
        <dbReference type="ARBA" id="ARBA00001966"/>
    </source>
</evidence>